<dbReference type="AlphaFoldDB" id="A0AAN5CYS3"/>
<protein>
    <recommendedName>
        <fullName evidence="3">SXP/RAL-2 family protein Ani s 5-like cation-binding domain-containing protein</fullName>
    </recommendedName>
</protein>
<name>A0AAN5CYS3_9BILA</name>
<sequence length="299" mass="33101">FPISRVDPVRGQSTLWPTIPSTMRSIISYFMLPMVLSFPSNNFLSPGREENYLAAGYWRADSPAETVSGVKTESDLGGGFWPSAKFLMLRRRNKLKGSTTTTIPITTGDEKGITDEWDLYKGTKSSGDSSSTSAVPPLGTTILPPIVVPLPPSPTIDEVALRAKLLKGTPPKFLAGGSVEAKVSFAKIGMGGKLTKAQLRQAYSEWADKQEPVIKEAFYREREEHDLGIKGLRKKMMEKSKSRLSVEARTLYDQIQTVHDNEDLTLDENIGLVQEILNGADESVRKELHDMKKRFAILV</sequence>
<dbReference type="Proteomes" id="UP001328107">
    <property type="component" value="Unassembled WGS sequence"/>
</dbReference>
<organism evidence="1 2">
    <name type="scientific">Pristionchus mayeri</name>
    <dbReference type="NCBI Taxonomy" id="1317129"/>
    <lineage>
        <taxon>Eukaryota</taxon>
        <taxon>Metazoa</taxon>
        <taxon>Ecdysozoa</taxon>
        <taxon>Nematoda</taxon>
        <taxon>Chromadorea</taxon>
        <taxon>Rhabditida</taxon>
        <taxon>Rhabditina</taxon>
        <taxon>Diplogasteromorpha</taxon>
        <taxon>Diplogasteroidea</taxon>
        <taxon>Neodiplogasteridae</taxon>
        <taxon>Pristionchus</taxon>
    </lineage>
</organism>
<dbReference type="EMBL" id="BTRK01000005">
    <property type="protein sequence ID" value="GMR53288.1"/>
    <property type="molecule type" value="Genomic_DNA"/>
</dbReference>
<evidence type="ECO:0008006" key="3">
    <source>
        <dbReference type="Google" id="ProtNLM"/>
    </source>
</evidence>
<evidence type="ECO:0000313" key="2">
    <source>
        <dbReference type="Proteomes" id="UP001328107"/>
    </source>
</evidence>
<gene>
    <name evidence="1" type="ORF">PMAYCL1PPCAC_23483</name>
</gene>
<keyword evidence="2" id="KW-1185">Reference proteome</keyword>
<accession>A0AAN5CYS3</accession>
<reference evidence="2" key="1">
    <citation type="submission" date="2022-10" db="EMBL/GenBank/DDBJ databases">
        <title>Genome assembly of Pristionchus species.</title>
        <authorList>
            <person name="Yoshida K."/>
            <person name="Sommer R.J."/>
        </authorList>
    </citation>
    <scope>NUCLEOTIDE SEQUENCE [LARGE SCALE GENOMIC DNA]</scope>
    <source>
        <strain evidence="2">RS5460</strain>
    </source>
</reference>
<evidence type="ECO:0000313" key="1">
    <source>
        <dbReference type="EMBL" id="GMR53288.1"/>
    </source>
</evidence>
<feature type="non-terminal residue" evidence="1">
    <location>
        <position position="1"/>
    </location>
</feature>
<proteinExistence type="predicted"/>
<comment type="caution">
    <text evidence="1">The sequence shown here is derived from an EMBL/GenBank/DDBJ whole genome shotgun (WGS) entry which is preliminary data.</text>
</comment>